<keyword evidence="4" id="KW-0288">FMN</keyword>
<dbReference type="Gene3D" id="3.20.20.70">
    <property type="entry name" value="Aldolase class I"/>
    <property type="match status" value="1"/>
</dbReference>
<dbReference type="Pfam" id="PF01180">
    <property type="entry name" value="DHO_dh"/>
    <property type="match status" value="1"/>
</dbReference>
<evidence type="ECO:0000256" key="5">
    <source>
        <dbReference type="ARBA" id="ARBA00022975"/>
    </source>
</evidence>
<comment type="caution">
    <text evidence="8">The sequence shown here is derived from an EMBL/GenBank/DDBJ whole genome shotgun (WGS) entry which is preliminary data.</text>
</comment>
<dbReference type="Proteomes" id="UP000233398">
    <property type="component" value="Unassembled WGS sequence"/>
</dbReference>
<evidence type="ECO:0000313" key="9">
    <source>
        <dbReference type="Proteomes" id="UP000233398"/>
    </source>
</evidence>
<evidence type="ECO:0000256" key="1">
    <source>
        <dbReference type="ARBA" id="ARBA00001917"/>
    </source>
</evidence>
<dbReference type="PIRSF" id="PIRSF000164">
    <property type="entry name" value="DHO_oxidase"/>
    <property type="match status" value="1"/>
</dbReference>
<feature type="domain" description="Dihydroorotate dehydrogenase catalytic" evidence="7">
    <location>
        <begin position="87"/>
        <end position="288"/>
    </location>
</feature>
<accession>A0A2N0VL88</accession>
<keyword evidence="5" id="KW-0665">Pyrimidine biosynthesis</keyword>
<dbReference type="NCBIfam" id="NF005741">
    <property type="entry name" value="PRK07565.1"/>
    <property type="match status" value="1"/>
</dbReference>
<dbReference type="GO" id="GO:0044205">
    <property type="term" value="P:'de novo' UMP biosynthetic process"/>
    <property type="evidence" value="ECO:0007669"/>
    <property type="project" value="UniProtKB-UniPathway"/>
</dbReference>
<dbReference type="InterPro" id="IPR012135">
    <property type="entry name" value="Dihydroorotate_DH_1_2"/>
</dbReference>
<comment type="pathway">
    <text evidence="2">Pyrimidine metabolism; UMP biosynthesis via de novo pathway.</text>
</comment>
<dbReference type="EMBL" id="PISP01000001">
    <property type="protein sequence ID" value="PKD44967.1"/>
    <property type="molecule type" value="Genomic_DNA"/>
</dbReference>
<dbReference type="InterPro" id="IPR050074">
    <property type="entry name" value="DHO_dehydrogenase"/>
</dbReference>
<dbReference type="CDD" id="cd04739">
    <property type="entry name" value="DHOD_like"/>
    <property type="match status" value="1"/>
</dbReference>
<sequence>MNLETKYLGLTLKNPLVPSASPLTSELDTAKKLEDAGASALVMYSLFEEQITRENEALDHFLTTSGESYAEALSYFPEPDEYHNLHAEDYLEQIQNLKKTVDIPVIASLNGVSKGGWMAYASKMEEAGADAIELNIYYIAADPSQTSEKVEQMYIDDLKAVKEAVSIPVSVKLSPYFSAFANMATRLESAGADGLVLFNRFYQPDIDLEAMDVNPNLNLSSTFEKRLPLRWIAMLRPHIKGSLAATTGIHTAHDVIKMILAGADVTMMASALLYGGPDALKFMLSEMKVWMEEKEYQSLEEMKGAMSSASVADPSAFERANYIKILQGFRLEDLK</sequence>
<dbReference type="InterPro" id="IPR005720">
    <property type="entry name" value="Dihydroorotate_DH_cat"/>
</dbReference>
<dbReference type="PANTHER" id="PTHR48109:SF3">
    <property type="entry name" value="SLL0744 PROTEIN"/>
    <property type="match status" value="1"/>
</dbReference>
<comment type="cofactor">
    <cofactor evidence="1">
        <name>FMN</name>
        <dbReference type="ChEBI" id="CHEBI:58210"/>
    </cofactor>
</comment>
<dbReference type="AlphaFoldDB" id="A0A2N0VL88"/>
<name>A0A2N0VL88_9BACT</name>
<keyword evidence="3" id="KW-0285">Flavoprotein</keyword>
<reference evidence="8 9" key="1">
    <citation type="submission" date="2017-11" db="EMBL/GenBank/DDBJ databases">
        <title>Rhodohalobacter 15182 sp. nov., isolated from a salt lake.</title>
        <authorList>
            <person name="Han S."/>
        </authorList>
    </citation>
    <scope>NUCLEOTIDE SEQUENCE [LARGE SCALE GENOMIC DNA]</scope>
    <source>
        <strain evidence="8 9">15182</strain>
    </source>
</reference>
<gene>
    <name evidence="8" type="ORF">CWD77_05770</name>
</gene>
<evidence type="ECO:0000313" key="8">
    <source>
        <dbReference type="EMBL" id="PKD44967.1"/>
    </source>
</evidence>
<dbReference type="GO" id="GO:1990663">
    <property type="term" value="F:dihydroorotate dehydrogenase (fumarate) activity"/>
    <property type="evidence" value="ECO:0007669"/>
    <property type="project" value="UniProtKB-EC"/>
</dbReference>
<dbReference type="PANTHER" id="PTHR48109">
    <property type="entry name" value="DIHYDROOROTATE DEHYDROGENASE (QUINONE), MITOCHONDRIAL-RELATED"/>
    <property type="match status" value="1"/>
</dbReference>
<dbReference type="GO" id="GO:0005737">
    <property type="term" value="C:cytoplasm"/>
    <property type="evidence" value="ECO:0007669"/>
    <property type="project" value="InterPro"/>
</dbReference>
<organism evidence="8 9">
    <name type="scientific">Rhodohalobacter barkolensis</name>
    <dbReference type="NCBI Taxonomy" id="2053187"/>
    <lineage>
        <taxon>Bacteria</taxon>
        <taxon>Pseudomonadati</taxon>
        <taxon>Balneolota</taxon>
        <taxon>Balneolia</taxon>
        <taxon>Balneolales</taxon>
        <taxon>Balneolaceae</taxon>
        <taxon>Rhodohalobacter</taxon>
    </lineage>
</organism>
<dbReference type="SUPFAM" id="SSF51395">
    <property type="entry name" value="FMN-linked oxidoreductases"/>
    <property type="match status" value="1"/>
</dbReference>
<dbReference type="UniPathway" id="UPA00070"/>
<keyword evidence="6 8" id="KW-0560">Oxidoreductase</keyword>
<protein>
    <submittedName>
        <fullName evidence="8">Dihydroorotate dehydrogenase</fullName>
        <ecNumber evidence="8">1.3.98.1</ecNumber>
    </submittedName>
</protein>
<dbReference type="GO" id="GO:0006207">
    <property type="term" value="P:'de novo' pyrimidine nucleobase biosynthetic process"/>
    <property type="evidence" value="ECO:0007669"/>
    <property type="project" value="TreeGrafter"/>
</dbReference>
<proteinExistence type="predicted"/>
<evidence type="ECO:0000259" key="7">
    <source>
        <dbReference type="Pfam" id="PF01180"/>
    </source>
</evidence>
<dbReference type="InterPro" id="IPR013785">
    <property type="entry name" value="Aldolase_TIM"/>
</dbReference>
<dbReference type="EC" id="1.3.98.1" evidence="8"/>
<dbReference type="OrthoDB" id="9794954at2"/>
<keyword evidence="9" id="KW-1185">Reference proteome</keyword>
<evidence type="ECO:0000256" key="4">
    <source>
        <dbReference type="ARBA" id="ARBA00022643"/>
    </source>
</evidence>
<evidence type="ECO:0000256" key="6">
    <source>
        <dbReference type="ARBA" id="ARBA00023002"/>
    </source>
</evidence>
<dbReference type="RefSeq" id="WP_101072283.1">
    <property type="nucleotide sequence ID" value="NZ_PISP01000001.1"/>
</dbReference>
<evidence type="ECO:0000256" key="3">
    <source>
        <dbReference type="ARBA" id="ARBA00022630"/>
    </source>
</evidence>
<evidence type="ECO:0000256" key="2">
    <source>
        <dbReference type="ARBA" id="ARBA00004725"/>
    </source>
</evidence>